<keyword evidence="2" id="KW-1185">Reference proteome</keyword>
<gene>
    <name evidence="1" type="ordered locus">Metev_0792</name>
</gene>
<dbReference type="RefSeq" id="WP_013194260.1">
    <property type="nucleotide sequence ID" value="NC_014253.1"/>
</dbReference>
<dbReference type="AlphaFoldDB" id="D7E8M1"/>
<dbReference type="Pfam" id="PF10050">
    <property type="entry name" value="DUF2284"/>
    <property type="match status" value="1"/>
</dbReference>
<dbReference type="InterPro" id="IPR019271">
    <property type="entry name" value="DUF2284_metal-binding"/>
</dbReference>
<evidence type="ECO:0000313" key="2">
    <source>
        <dbReference type="Proteomes" id="UP000000391"/>
    </source>
</evidence>
<dbReference type="GeneID" id="9346418"/>
<proteinExistence type="predicted"/>
<dbReference type="STRING" id="644295.Metev_0792"/>
<dbReference type="KEGG" id="mev:Metev_0792"/>
<accession>D7E8M1</accession>
<sequence>MISDKNYKLLEEKAKEQGAKSVRLIPAENIIVENRTTLKCIFGCNGYGSHVCPPFIPTVDEFRKMLDEYDWTLLVDWISENRFSREISENFVKYSVSPPDNEDIKKQHHQNLKTVMKERKERIQPGSLELEKLAWNLGYNTALATFPGMCTWCANSDYSNVCCAGFEGNCHHPTVRRPCLMGLGVRLDKTLEQLGTPLQKFPMENDIPSQYTLILLD</sequence>
<dbReference type="OrthoDB" id="73362at2157"/>
<dbReference type="HOGENOM" id="CLU_097790_1_1_2"/>
<protein>
    <recommendedName>
        <fullName evidence="3">Metal-binding protein</fullName>
    </recommendedName>
</protein>
<evidence type="ECO:0000313" key="1">
    <source>
        <dbReference type="EMBL" id="ADI73692.1"/>
    </source>
</evidence>
<dbReference type="EMBL" id="CP002069">
    <property type="protein sequence ID" value="ADI73692.1"/>
    <property type="molecule type" value="Genomic_DNA"/>
</dbReference>
<dbReference type="Proteomes" id="UP000000391">
    <property type="component" value="Chromosome"/>
</dbReference>
<evidence type="ECO:0008006" key="3">
    <source>
        <dbReference type="Google" id="ProtNLM"/>
    </source>
</evidence>
<name>D7E8M1_METEZ</name>
<reference evidence="1 2" key="1">
    <citation type="submission" date="2010-06" db="EMBL/GenBank/DDBJ databases">
        <title>Complete sequence chromosome of Methanohalobium evestigatum Z-7303.</title>
        <authorList>
            <consortium name="US DOE Joint Genome Institute"/>
            <person name="Lucas S."/>
            <person name="Copeland A."/>
            <person name="Lapidus A."/>
            <person name="Cheng J.-F."/>
            <person name="Bruce D."/>
            <person name="Goodwin L."/>
            <person name="Pitluck S."/>
            <person name="Saunders E."/>
            <person name="Detter J.C."/>
            <person name="Han C."/>
            <person name="Tapia R."/>
            <person name="Land M."/>
            <person name="Hauser L."/>
            <person name="Kyrpides N."/>
            <person name="Mikhailova N."/>
            <person name="Sieprawska-Lupa M."/>
            <person name="Whitman W.B."/>
            <person name="Anderson I."/>
            <person name="Woyke T."/>
        </authorList>
    </citation>
    <scope>NUCLEOTIDE SEQUENCE [LARGE SCALE GENOMIC DNA]</scope>
    <source>
        <strain evidence="2">ATCC BAA-1072 / DSM 3721 / NBRC 107634 / OCM 161 / Z-7303</strain>
    </source>
</reference>
<organism evidence="1 2">
    <name type="scientific">Methanohalobium evestigatum (strain ATCC BAA-1072 / DSM 3721 / NBRC 107634 / OCM 161 / Z-7303)</name>
    <dbReference type="NCBI Taxonomy" id="644295"/>
    <lineage>
        <taxon>Archaea</taxon>
        <taxon>Methanobacteriati</taxon>
        <taxon>Methanobacteriota</taxon>
        <taxon>Stenosarchaea group</taxon>
        <taxon>Methanomicrobia</taxon>
        <taxon>Methanosarcinales</taxon>
        <taxon>Methanosarcinaceae</taxon>
        <taxon>Methanohalobium</taxon>
    </lineage>
</organism>